<sequence length="457" mass="51356">MSSSSYPLESPRRQPSPLQFYTASNQTPLLYDVPSSPTNPNSPPTSPRSRPHRAARHTSPSAGRKRSVTPAAVAQSDLEIFSDYCRSWYFKQDEEAGRLMTQTMATLPPSQRAPYSRIQASIRSAYHRSVNARRTAEFRAHLSTTQLGASLSPHARSHPRGSDAQKGTVSEAFRLVHNYLIPLSPFPSLLERYERFERFVRSWCTLGMPGPQPFFQALWAVMRLQVVPEDIGGAGRYRIQWEFDDAVLKEAAGKDFMLEAIDVLKGVLAFEEISTSRTSSAPSSEIIIHSRSQSSPFFSSDRKAHDSPKPKRARAPSDPFLDTPMSRSAGSSKPVSLLASENFETSEEPLTTPSTTRIESSSDDNEEEELRTWTTPDLTNPEFLNLVKVFPSHITRRTLPYFSTKNRNPPDLEAGLEGPVEVRCGTGTLRVSSMQRSDGWEGGWWTRFVLWLRRLFN</sequence>
<organism evidence="2 3">
    <name type="scientific">Collybiopsis confluens</name>
    <dbReference type="NCBI Taxonomy" id="2823264"/>
    <lineage>
        <taxon>Eukaryota</taxon>
        <taxon>Fungi</taxon>
        <taxon>Dikarya</taxon>
        <taxon>Basidiomycota</taxon>
        <taxon>Agaricomycotina</taxon>
        <taxon>Agaricomycetes</taxon>
        <taxon>Agaricomycetidae</taxon>
        <taxon>Agaricales</taxon>
        <taxon>Marasmiineae</taxon>
        <taxon>Omphalotaceae</taxon>
        <taxon>Collybiopsis</taxon>
    </lineage>
</organism>
<reference evidence="2 3" key="1">
    <citation type="journal article" date="2020" name="ISME J.">
        <title>Uncovering the hidden diversity of litter-decomposition mechanisms in mushroom-forming fungi.</title>
        <authorList>
            <person name="Floudas D."/>
            <person name="Bentzer J."/>
            <person name="Ahren D."/>
            <person name="Johansson T."/>
            <person name="Persson P."/>
            <person name="Tunlid A."/>
        </authorList>
    </citation>
    <scope>NUCLEOTIDE SEQUENCE [LARGE SCALE GENOMIC DNA]</scope>
    <source>
        <strain evidence="2 3">CBS 406.79</strain>
    </source>
</reference>
<dbReference type="AlphaFoldDB" id="A0A8H5I1A5"/>
<feature type="compositionally biased region" description="Polar residues" evidence="1">
    <location>
        <begin position="325"/>
        <end position="334"/>
    </location>
</feature>
<dbReference type="Proteomes" id="UP000518752">
    <property type="component" value="Unassembled WGS sequence"/>
</dbReference>
<evidence type="ECO:0000313" key="2">
    <source>
        <dbReference type="EMBL" id="KAF5393229.1"/>
    </source>
</evidence>
<comment type="caution">
    <text evidence="2">The sequence shown here is derived from an EMBL/GenBank/DDBJ whole genome shotgun (WGS) entry which is preliminary data.</text>
</comment>
<name>A0A8H5I1A5_9AGAR</name>
<evidence type="ECO:0000256" key="1">
    <source>
        <dbReference type="SAM" id="MobiDB-lite"/>
    </source>
</evidence>
<feature type="compositionally biased region" description="Basic and acidic residues" evidence="1">
    <location>
        <begin position="300"/>
        <end position="309"/>
    </location>
</feature>
<proteinExistence type="predicted"/>
<feature type="compositionally biased region" description="Polar residues" evidence="1">
    <location>
        <begin position="16"/>
        <end position="28"/>
    </location>
</feature>
<feature type="compositionally biased region" description="Low complexity" evidence="1">
    <location>
        <begin position="281"/>
        <end position="299"/>
    </location>
</feature>
<keyword evidence="3" id="KW-1185">Reference proteome</keyword>
<dbReference type="EMBL" id="JAACJN010000002">
    <property type="protein sequence ID" value="KAF5393229.1"/>
    <property type="molecule type" value="Genomic_DNA"/>
</dbReference>
<protein>
    <submittedName>
        <fullName evidence="2">Uncharacterized protein</fullName>
    </submittedName>
</protein>
<evidence type="ECO:0000313" key="3">
    <source>
        <dbReference type="Proteomes" id="UP000518752"/>
    </source>
</evidence>
<feature type="region of interest" description="Disordered" evidence="1">
    <location>
        <begin position="281"/>
        <end position="373"/>
    </location>
</feature>
<feature type="region of interest" description="Disordered" evidence="1">
    <location>
        <begin position="1"/>
        <end position="70"/>
    </location>
</feature>
<accession>A0A8H5I1A5</accession>
<gene>
    <name evidence="2" type="ORF">D9757_000728</name>
</gene>
<dbReference type="OrthoDB" id="2568455at2759"/>